<accession>W9Z5C4</accession>
<keyword evidence="4" id="KW-1185">Reference proteome</keyword>
<evidence type="ECO:0000313" key="3">
    <source>
        <dbReference type="EMBL" id="EXJ89699.1"/>
    </source>
</evidence>
<dbReference type="PANTHER" id="PTHR12534">
    <property type="entry name" value="30S RIBOSOMAL PROTEIN S2 PROKARYOTIC AND ORGANELLAR"/>
    <property type="match status" value="1"/>
</dbReference>
<dbReference type="SUPFAM" id="SSF52313">
    <property type="entry name" value="Ribosomal protein S2"/>
    <property type="match status" value="1"/>
</dbReference>
<comment type="caution">
    <text evidence="3">The sequence shown here is derived from an EMBL/GenBank/DDBJ whole genome shotgun (WGS) entry which is preliminary data.</text>
</comment>
<feature type="region of interest" description="Disordered" evidence="2">
    <location>
        <begin position="1"/>
        <end position="35"/>
    </location>
</feature>
<sequence length="396" mass="43507">MLRQSKRDPKPSPGIPGHPDEPSSILDTLPHPPTAATRSLAKKLEAQENSIQALRADVHAHTTARIMSLDEFEFDPKHPSAVPKSTTSKTEASSAPTTTAPPNTLPFDNLKELNRYRRHTQQEKRRGTHLSQTYDPTTLLHRPPTAAELTLPMLLANQTHLGHATSLWNPSNSSYIFGVRDGIHIISLEVTYAYLKRAAKVVQEVARRGGIILFVATRKGQEEIVVNTAKLAGGYHIFHRWVPGSLTNGQQILGACGVKVVDIHDREITQYRNAFTAGNHTVMRPDLVVCMNPLENQVCLHECGLFNVPTIAVIDTDANPAWVTYPIPANDDSLRSVALIGGVLGQAGKEGQRLRKLEAMRGSATYPTDHVHSTLEAIQTIAAMDVQEPEKASERD</sequence>
<feature type="compositionally biased region" description="Low complexity" evidence="2">
    <location>
        <begin position="83"/>
        <end position="102"/>
    </location>
</feature>
<dbReference type="Pfam" id="PF00318">
    <property type="entry name" value="Ribosomal_S2"/>
    <property type="match status" value="1"/>
</dbReference>
<proteinExistence type="inferred from homology"/>
<dbReference type="eggNOG" id="KOG0832">
    <property type="taxonomic scope" value="Eukaryota"/>
</dbReference>
<gene>
    <name evidence="3" type="ORF">A1O3_02766</name>
</gene>
<dbReference type="GO" id="GO:0003735">
    <property type="term" value="F:structural constituent of ribosome"/>
    <property type="evidence" value="ECO:0007669"/>
    <property type="project" value="InterPro"/>
</dbReference>
<dbReference type="Gene3D" id="3.40.50.10490">
    <property type="entry name" value="Glucose-6-phosphate isomerase like protein, domain 1"/>
    <property type="match status" value="1"/>
</dbReference>
<dbReference type="Proteomes" id="UP000019478">
    <property type="component" value="Unassembled WGS sequence"/>
</dbReference>
<dbReference type="GeneID" id="19166896"/>
<feature type="compositionally biased region" description="Basic and acidic residues" evidence="2">
    <location>
        <begin position="1"/>
        <end position="10"/>
    </location>
</feature>
<dbReference type="EMBL" id="AMGY01000002">
    <property type="protein sequence ID" value="EXJ89699.1"/>
    <property type="molecule type" value="Genomic_DNA"/>
</dbReference>
<feature type="region of interest" description="Disordered" evidence="2">
    <location>
        <begin position="119"/>
        <end position="138"/>
    </location>
</feature>
<keyword evidence="3" id="KW-0687">Ribonucleoprotein</keyword>
<dbReference type="PRINTS" id="PR00395">
    <property type="entry name" value="RIBOSOMALS2"/>
</dbReference>
<protein>
    <submittedName>
        <fullName evidence="3">Small subunit ribosomal protein S2</fullName>
    </submittedName>
</protein>
<evidence type="ECO:0000313" key="4">
    <source>
        <dbReference type="Proteomes" id="UP000019478"/>
    </source>
</evidence>
<dbReference type="HOGENOM" id="CLU_040318_4_2_1"/>
<dbReference type="NCBIfam" id="TIGR01011">
    <property type="entry name" value="rpsB_bact"/>
    <property type="match status" value="1"/>
</dbReference>
<dbReference type="HAMAP" id="MF_00291_B">
    <property type="entry name" value="Ribosomal_uS2_B"/>
    <property type="match status" value="1"/>
</dbReference>
<reference evidence="3 4" key="1">
    <citation type="submission" date="2013-03" db="EMBL/GenBank/DDBJ databases">
        <title>The Genome Sequence of Capronia epimyces CBS 606.96.</title>
        <authorList>
            <consortium name="The Broad Institute Genomics Platform"/>
            <person name="Cuomo C."/>
            <person name="de Hoog S."/>
            <person name="Gorbushina A."/>
            <person name="Walker B."/>
            <person name="Young S.K."/>
            <person name="Zeng Q."/>
            <person name="Gargeya S."/>
            <person name="Fitzgerald M."/>
            <person name="Haas B."/>
            <person name="Abouelleil A."/>
            <person name="Allen A.W."/>
            <person name="Alvarado L."/>
            <person name="Arachchi H.M."/>
            <person name="Berlin A.M."/>
            <person name="Chapman S.B."/>
            <person name="Gainer-Dewar J."/>
            <person name="Goldberg J."/>
            <person name="Griggs A."/>
            <person name="Gujja S."/>
            <person name="Hansen M."/>
            <person name="Howarth C."/>
            <person name="Imamovic A."/>
            <person name="Ireland A."/>
            <person name="Larimer J."/>
            <person name="McCowan C."/>
            <person name="Murphy C."/>
            <person name="Pearson M."/>
            <person name="Poon T.W."/>
            <person name="Priest M."/>
            <person name="Roberts A."/>
            <person name="Saif S."/>
            <person name="Shea T."/>
            <person name="Sisk P."/>
            <person name="Sykes S."/>
            <person name="Wortman J."/>
            <person name="Nusbaum C."/>
            <person name="Birren B."/>
        </authorList>
    </citation>
    <scope>NUCLEOTIDE SEQUENCE [LARGE SCALE GENOMIC DNA]</scope>
    <source>
        <strain evidence="3 4">CBS 606.96</strain>
    </source>
</reference>
<dbReference type="PANTHER" id="PTHR12534:SF0">
    <property type="entry name" value="SMALL RIBOSOMAL SUBUNIT PROTEIN US2M"/>
    <property type="match status" value="1"/>
</dbReference>
<dbReference type="InterPro" id="IPR001865">
    <property type="entry name" value="Ribosomal_uS2"/>
</dbReference>
<name>W9Z5C4_9EURO</name>
<dbReference type="AlphaFoldDB" id="W9Z5C4"/>
<evidence type="ECO:0000256" key="2">
    <source>
        <dbReference type="SAM" id="MobiDB-lite"/>
    </source>
</evidence>
<dbReference type="OrthoDB" id="2320368at2759"/>
<dbReference type="CDD" id="cd01425">
    <property type="entry name" value="RPS2"/>
    <property type="match status" value="1"/>
</dbReference>
<evidence type="ECO:0000256" key="1">
    <source>
        <dbReference type="ARBA" id="ARBA00006242"/>
    </source>
</evidence>
<keyword evidence="3" id="KW-0689">Ribosomal protein</keyword>
<dbReference type="STRING" id="1182542.W9Z5C4"/>
<dbReference type="GO" id="GO:0005763">
    <property type="term" value="C:mitochondrial small ribosomal subunit"/>
    <property type="evidence" value="ECO:0007669"/>
    <property type="project" value="TreeGrafter"/>
</dbReference>
<dbReference type="RefSeq" id="XP_007731096.1">
    <property type="nucleotide sequence ID" value="XM_007732906.1"/>
</dbReference>
<dbReference type="InterPro" id="IPR023591">
    <property type="entry name" value="Ribosomal_uS2_flav_dom_sf"/>
</dbReference>
<feature type="region of interest" description="Disordered" evidence="2">
    <location>
        <begin position="75"/>
        <end position="108"/>
    </location>
</feature>
<comment type="similarity">
    <text evidence="1">Belongs to the universal ribosomal protein uS2 family.</text>
</comment>
<dbReference type="InterPro" id="IPR005706">
    <property type="entry name" value="Ribosomal_uS2_bac/mit/plastid"/>
</dbReference>
<organism evidence="3 4">
    <name type="scientific">Capronia epimyces CBS 606.96</name>
    <dbReference type="NCBI Taxonomy" id="1182542"/>
    <lineage>
        <taxon>Eukaryota</taxon>
        <taxon>Fungi</taxon>
        <taxon>Dikarya</taxon>
        <taxon>Ascomycota</taxon>
        <taxon>Pezizomycotina</taxon>
        <taxon>Eurotiomycetes</taxon>
        <taxon>Chaetothyriomycetidae</taxon>
        <taxon>Chaetothyriales</taxon>
        <taxon>Herpotrichiellaceae</taxon>
        <taxon>Capronia</taxon>
    </lineage>
</organism>
<dbReference type="GO" id="GO:0006412">
    <property type="term" value="P:translation"/>
    <property type="evidence" value="ECO:0007669"/>
    <property type="project" value="InterPro"/>
</dbReference>